<sequence>MAKFTIPCFVLILVLLSTPNVWKIATVEGSKCCTDHPELGKCVPGEMTTQMGENAGNFALQIVRKEASASYLATVIIAIAYVDFLSTLFHNYNIIN</sequence>
<gene>
    <name evidence="2" type="ORF">ORAREDHAP_LOCUS38645</name>
</gene>
<protein>
    <submittedName>
        <fullName evidence="2">Uncharacterized protein</fullName>
    </submittedName>
</protein>
<accession>A0A6J5XTG2</accession>
<evidence type="ECO:0000313" key="3">
    <source>
        <dbReference type="Proteomes" id="UP000507245"/>
    </source>
</evidence>
<evidence type="ECO:0000313" key="2">
    <source>
        <dbReference type="EMBL" id="CAB4314284.1"/>
    </source>
</evidence>
<dbReference type="AlphaFoldDB" id="A0A6J5XTG2"/>
<feature type="chain" id="PRO_5027113677" evidence="1">
    <location>
        <begin position="24"/>
        <end position="96"/>
    </location>
</feature>
<keyword evidence="1" id="KW-0732">Signal</keyword>
<proteinExistence type="predicted"/>
<dbReference type="Proteomes" id="UP000507245">
    <property type="component" value="Unassembled WGS sequence"/>
</dbReference>
<organism evidence="2 3">
    <name type="scientific">Prunus armeniaca</name>
    <name type="common">Apricot</name>
    <name type="synonym">Armeniaca vulgaris</name>
    <dbReference type="NCBI Taxonomy" id="36596"/>
    <lineage>
        <taxon>Eukaryota</taxon>
        <taxon>Viridiplantae</taxon>
        <taxon>Streptophyta</taxon>
        <taxon>Embryophyta</taxon>
        <taxon>Tracheophyta</taxon>
        <taxon>Spermatophyta</taxon>
        <taxon>Magnoliopsida</taxon>
        <taxon>eudicotyledons</taxon>
        <taxon>Gunneridae</taxon>
        <taxon>Pentapetalae</taxon>
        <taxon>rosids</taxon>
        <taxon>fabids</taxon>
        <taxon>Rosales</taxon>
        <taxon>Rosaceae</taxon>
        <taxon>Amygdaloideae</taxon>
        <taxon>Amygdaleae</taxon>
        <taxon>Prunus</taxon>
    </lineage>
</organism>
<feature type="signal peptide" evidence="1">
    <location>
        <begin position="1"/>
        <end position="23"/>
    </location>
</feature>
<reference evidence="3" key="1">
    <citation type="journal article" date="2020" name="Genome Biol.">
        <title>Gamete binning: chromosome-level and haplotype-resolved genome assembly enabled by high-throughput single-cell sequencing of gamete genomes.</title>
        <authorList>
            <person name="Campoy J.A."/>
            <person name="Sun H."/>
            <person name="Goel M."/>
            <person name="Jiao W.-B."/>
            <person name="Folz-Donahue K."/>
            <person name="Wang N."/>
            <person name="Rubio M."/>
            <person name="Liu C."/>
            <person name="Kukat C."/>
            <person name="Ruiz D."/>
            <person name="Huettel B."/>
            <person name="Schneeberger K."/>
        </authorList>
    </citation>
    <scope>NUCLEOTIDE SEQUENCE [LARGE SCALE GENOMIC DNA]</scope>
    <source>
        <strain evidence="3">cv. Rojo Pasion</strain>
    </source>
</reference>
<dbReference type="EMBL" id="CAEKKB010000006">
    <property type="protein sequence ID" value="CAB4314284.1"/>
    <property type="molecule type" value="Genomic_DNA"/>
</dbReference>
<name>A0A6J5XTG2_PRUAR</name>
<keyword evidence="3" id="KW-1185">Reference proteome</keyword>
<evidence type="ECO:0000256" key="1">
    <source>
        <dbReference type="SAM" id="SignalP"/>
    </source>
</evidence>